<dbReference type="InterPro" id="IPR033131">
    <property type="entry name" value="Pectinesterase_Asp_AS"/>
</dbReference>
<evidence type="ECO:0000256" key="6">
    <source>
        <dbReference type="ARBA" id="ARBA00047928"/>
    </source>
</evidence>
<dbReference type="GO" id="GO:0045490">
    <property type="term" value="P:pectin catabolic process"/>
    <property type="evidence" value="ECO:0007669"/>
    <property type="project" value="UniProtKB-UniRule"/>
</dbReference>
<name>A0A7N0VMZ2_KALFE</name>
<dbReference type="InterPro" id="IPR000070">
    <property type="entry name" value="Pectinesterase_cat"/>
</dbReference>
<organism evidence="10 11">
    <name type="scientific">Kalanchoe fedtschenkoi</name>
    <name type="common">Lavender scallops</name>
    <name type="synonym">South American air plant</name>
    <dbReference type="NCBI Taxonomy" id="63787"/>
    <lineage>
        <taxon>Eukaryota</taxon>
        <taxon>Viridiplantae</taxon>
        <taxon>Streptophyta</taxon>
        <taxon>Embryophyta</taxon>
        <taxon>Tracheophyta</taxon>
        <taxon>Spermatophyta</taxon>
        <taxon>Magnoliopsida</taxon>
        <taxon>eudicotyledons</taxon>
        <taxon>Gunneridae</taxon>
        <taxon>Pentapetalae</taxon>
        <taxon>Saxifragales</taxon>
        <taxon>Crassulaceae</taxon>
        <taxon>Kalanchoe</taxon>
    </lineage>
</organism>
<evidence type="ECO:0000256" key="1">
    <source>
        <dbReference type="ARBA" id="ARBA00005184"/>
    </source>
</evidence>
<dbReference type="SUPFAM" id="SSF51126">
    <property type="entry name" value="Pectin lyase-like"/>
    <property type="match status" value="1"/>
</dbReference>
<dbReference type="AlphaFoldDB" id="A0A7N0VMZ2"/>
<dbReference type="PANTHER" id="PTHR31321">
    <property type="entry name" value="ACYL-COA THIOESTER HYDROLASE YBHC-RELATED"/>
    <property type="match status" value="1"/>
</dbReference>
<dbReference type="PROSITE" id="PS00503">
    <property type="entry name" value="PECTINESTERASE_2"/>
    <property type="match status" value="1"/>
</dbReference>
<dbReference type="Pfam" id="PF01095">
    <property type="entry name" value="Pectinesterase"/>
    <property type="match status" value="2"/>
</dbReference>
<keyword evidence="8" id="KW-0732">Signal</keyword>
<dbReference type="EC" id="3.1.1.11" evidence="3 8"/>
<dbReference type="InterPro" id="IPR011050">
    <property type="entry name" value="Pectin_lyase_fold/virulence"/>
</dbReference>
<accession>A0A7N0VMZ2</accession>
<proteinExistence type="inferred from homology"/>
<evidence type="ECO:0000259" key="9">
    <source>
        <dbReference type="Pfam" id="PF01095"/>
    </source>
</evidence>
<feature type="domain" description="Pectinesterase catalytic" evidence="9">
    <location>
        <begin position="34"/>
        <end position="99"/>
    </location>
</feature>
<feature type="domain" description="Pectinesterase catalytic" evidence="9">
    <location>
        <begin position="103"/>
        <end position="279"/>
    </location>
</feature>
<dbReference type="OMA" id="WAKWTST"/>
<evidence type="ECO:0000256" key="4">
    <source>
        <dbReference type="ARBA" id="ARBA00022801"/>
    </source>
</evidence>
<protein>
    <recommendedName>
        <fullName evidence="3 8">Pectinesterase</fullName>
        <ecNumber evidence="3 8">3.1.1.11</ecNumber>
    </recommendedName>
</protein>
<evidence type="ECO:0000256" key="3">
    <source>
        <dbReference type="ARBA" id="ARBA00013229"/>
    </source>
</evidence>
<keyword evidence="4 8" id="KW-0378">Hydrolase</keyword>
<keyword evidence="5 8" id="KW-0063">Aspartyl esterase</keyword>
<feature type="active site" evidence="7">
    <location>
        <position position="149"/>
    </location>
</feature>
<evidence type="ECO:0000256" key="2">
    <source>
        <dbReference type="ARBA" id="ARBA00008891"/>
    </source>
</evidence>
<keyword evidence="11" id="KW-1185">Reference proteome</keyword>
<feature type="chain" id="PRO_5029941811" description="Pectinesterase" evidence="8">
    <location>
        <begin position="25"/>
        <end position="288"/>
    </location>
</feature>
<evidence type="ECO:0000313" key="10">
    <source>
        <dbReference type="EnsemblPlants" id="Kaladp1314s0015.1.v1.1"/>
    </source>
</evidence>
<dbReference type="UniPathway" id="UPA00545">
    <property type="reaction ID" value="UER00823"/>
</dbReference>
<dbReference type="EnsemblPlants" id="Kaladp1314s0015.1.v1.1">
    <property type="protein sequence ID" value="Kaladp1314s0015.1.v1.1"/>
    <property type="gene ID" value="Kaladp1314s0015.v1.1"/>
</dbReference>
<evidence type="ECO:0000256" key="8">
    <source>
        <dbReference type="RuleBase" id="RU000589"/>
    </source>
</evidence>
<feature type="signal peptide" evidence="8">
    <location>
        <begin position="1"/>
        <end position="24"/>
    </location>
</feature>
<dbReference type="PANTHER" id="PTHR31321:SF134">
    <property type="entry name" value="PECTINESTERASE"/>
    <property type="match status" value="1"/>
</dbReference>
<dbReference type="GO" id="GO:0030599">
    <property type="term" value="F:pectinesterase activity"/>
    <property type="evidence" value="ECO:0007669"/>
    <property type="project" value="UniProtKB-UniRule"/>
</dbReference>
<dbReference type="Gramene" id="Kaladp1314s0015.1.v1.1">
    <property type="protein sequence ID" value="Kaladp1314s0015.1.v1.1"/>
    <property type="gene ID" value="Kaladp1314s0015.v1.1"/>
</dbReference>
<comment type="pathway">
    <text evidence="1 8">Glycan metabolism; pectin degradation; 2-dehydro-3-deoxy-D-gluconate from pectin: step 1/5.</text>
</comment>
<comment type="catalytic activity">
    <reaction evidence="6 8">
        <text>[(1-&gt;4)-alpha-D-galacturonosyl methyl ester](n) + n H2O = [(1-&gt;4)-alpha-D-galacturonosyl](n) + n methanol + n H(+)</text>
        <dbReference type="Rhea" id="RHEA:22380"/>
        <dbReference type="Rhea" id="RHEA-COMP:14570"/>
        <dbReference type="Rhea" id="RHEA-COMP:14573"/>
        <dbReference type="ChEBI" id="CHEBI:15377"/>
        <dbReference type="ChEBI" id="CHEBI:15378"/>
        <dbReference type="ChEBI" id="CHEBI:17790"/>
        <dbReference type="ChEBI" id="CHEBI:140522"/>
        <dbReference type="ChEBI" id="CHEBI:140523"/>
        <dbReference type="EC" id="3.1.1.11"/>
    </reaction>
</comment>
<sequence>MHCTSVISLPWLLLVCTYFSGSWSLDCKPIARTIIVDQSGGGDYKTIQAALDTIPDYNDQWTKVHIRPGTYLEKIKIFPVKGCIFLEGDGRDKTIISWDDHSSTDAVAAAVGGDKQAFYDCGFSGYQDTLWDQAGRHYFSECYIEGAVDFIFGYAQSFYEKCTINVTGYGYITAQGRSKPDETNGYVFEQCNVVGTGPTYLGRAYGAYSRVIYHSCTIDADIVPQGWDPWFQAGHEENLYYVESDCKGAHYDTSKRVKWLKKLDNNQLEDFTRDKFINQDGWIEKQPV</sequence>
<dbReference type="Proteomes" id="UP000594263">
    <property type="component" value="Unplaced"/>
</dbReference>
<evidence type="ECO:0000256" key="7">
    <source>
        <dbReference type="PROSITE-ProRule" id="PRU10040"/>
    </source>
</evidence>
<dbReference type="Gene3D" id="2.160.20.10">
    <property type="entry name" value="Single-stranded right-handed beta-helix, Pectin lyase-like"/>
    <property type="match status" value="2"/>
</dbReference>
<evidence type="ECO:0000256" key="5">
    <source>
        <dbReference type="ARBA" id="ARBA00023085"/>
    </source>
</evidence>
<dbReference type="GO" id="GO:0042545">
    <property type="term" value="P:cell wall modification"/>
    <property type="evidence" value="ECO:0007669"/>
    <property type="project" value="UniProtKB-UniRule"/>
</dbReference>
<reference evidence="10" key="1">
    <citation type="submission" date="2021-01" db="UniProtKB">
        <authorList>
            <consortium name="EnsemblPlants"/>
        </authorList>
    </citation>
    <scope>IDENTIFICATION</scope>
</reference>
<evidence type="ECO:0000313" key="11">
    <source>
        <dbReference type="Proteomes" id="UP000594263"/>
    </source>
</evidence>
<dbReference type="InterPro" id="IPR012334">
    <property type="entry name" value="Pectin_lyas_fold"/>
</dbReference>
<comment type="similarity">
    <text evidence="2">Belongs to the pectinesterase family.</text>
</comment>